<dbReference type="EMBL" id="VIWY01000002">
    <property type="protein sequence ID" value="TWG24414.1"/>
    <property type="molecule type" value="Genomic_DNA"/>
</dbReference>
<dbReference type="RefSeq" id="WP_145830851.1">
    <property type="nucleotide sequence ID" value="NZ_BOMX01000074.1"/>
</dbReference>
<feature type="compositionally biased region" description="Polar residues" evidence="1">
    <location>
        <begin position="84"/>
        <end position="99"/>
    </location>
</feature>
<organism evidence="4 5">
    <name type="scientific">Actinoplanes teichomyceticus</name>
    <dbReference type="NCBI Taxonomy" id="1867"/>
    <lineage>
        <taxon>Bacteria</taxon>
        <taxon>Bacillati</taxon>
        <taxon>Actinomycetota</taxon>
        <taxon>Actinomycetes</taxon>
        <taxon>Micromonosporales</taxon>
        <taxon>Micromonosporaceae</taxon>
        <taxon>Actinoplanes</taxon>
    </lineage>
</organism>
<feature type="transmembrane region" description="Helical" evidence="2">
    <location>
        <begin position="116"/>
        <end position="137"/>
    </location>
</feature>
<dbReference type="AlphaFoldDB" id="A0A561WKM3"/>
<keyword evidence="2" id="KW-1133">Transmembrane helix</keyword>
<gene>
    <name evidence="4" type="ORF">FHX34_102970</name>
</gene>
<keyword evidence="5" id="KW-1185">Reference proteome</keyword>
<keyword evidence="2" id="KW-0812">Transmembrane</keyword>
<evidence type="ECO:0000256" key="2">
    <source>
        <dbReference type="SAM" id="Phobius"/>
    </source>
</evidence>
<feature type="chain" id="PRO_5022095503" evidence="3">
    <location>
        <begin position="37"/>
        <end position="143"/>
    </location>
</feature>
<keyword evidence="2" id="KW-0472">Membrane</keyword>
<protein>
    <submittedName>
        <fullName evidence="4">Uncharacterized protein</fullName>
    </submittedName>
</protein>
<accession>A0A561WKM3</accession>
<evidence type="ECO:0000256" key="1">
    <source>
        <dbReference type="SAM" id="MobiDB-lite"/>
    </source>
</evidence>
<evidence type="ECO:0000313" key="5">
    <source>
        <dbReference type="Proteomes" id="UP000320239"/>
    </source>
</evidence>
<name>A0A561WKM3_ACTTI</name>
<sequence>MAVSSAARRNWLVALGAAALLLVLLGLVLSSCGSDADTTGAAQPGPAVASTLPPVTGPGSPGTLSPRSTGARPATEDPAGAPAVTSTPVRATAGPSRTPSGGVDAGGGAGLPGRRLALLVTGVFLLLAALFTARYAVGRTARD</sequence>
<reference evidence="4 5" key="1">
    <citation type="submission" date="2019-06" db="EMBL/GenBank/DDBJ databases">
        <title>Sequencing the genomes of 1000 actinobacteria strains.</title>
        <authorList>
            <person name="Klenk H.-P."/>
        </authorList>
    </citation>
    <scope>NUCLEOTIDE SEQUENCE [LARGE SCALE GENOMIC DNA]</scope>
    <source>
        <strain evidence="4 5">DSM 43866</strain>
    </source>
</reference>
<evidence type="ECO:0000313" key="4">
    <source>
        <dbReference type="EMBL" id="TWG24414.1"/>
    </source>
</evidence>
<keyword evidence="3" id="KW-0732">Signal</keyword>
<feature type="region of interest" description="Disordered" evidence="1">
    <location>
        <begin position="35"/>
        <end position="106"/>
    </location>
</feature>
<feature type="signal peptide" evidence="3">
    <location>
        <begin position="1"/>
        <end position="36"/>
    </location>
</feature>
<comment type="caution">
    <text evidence="4">The sequence shown here is derived from an EMBL/GenBank/DDBJ whole genome shotgun (WGS) entry which is preliminary data.</text>
</comment>
<evidence type="ECO:0000256" key="3">
    <source>
        <dbReference type="SAM" id="SignalP"/>
    </source>
</evidence>
<proteinExistence type="predicted"/>
<dbReference type="Proteomes" id="UP000320239">
    <property type="component" value="Unassembled WGS sequence"/>
</dbReference>